<keyword evidence="1" id="KW-0812">Transmembrane</keyword>
<evidence type="ECO:0000313" key="3">
    <source>
        <dbReference type="Proteomes" id="UP001052140"/>
    </source>
</evidence>
<dbReference type="Proteomes" id="UP001052140">
    <property type="component" value="Unassembled WGS sequence"/>
</dbReference>
<gene>
    <name evidence="2" type="ORF">PA42_14410</name>
</gene>
<reference evidence="2" key="1">
    <citation type="submission" date="2024-05" db="EMBL/GenBank/DDBJ databases">
        <title>Determining zoonotic pasteurella genome.</title>
        <authorList>
            <person name="Maeda T."/>
            <person name="Takahashi T."/>
            <person name="Yoshida H."/>
        </authorList>
    </citation>
    <scope>NUCLEOTIDE SEQUENCE</scope>
    <source>
        <strain evidence="2">PA42</strain>
    </source>
</reference>
<keyword evidence="3" id="KW-1185">Reference proteome</keyword>
<dbReference type="RefSeq" id="WP_226690826.1">
    <property type="nucleotide sequence ID" value="NZ_BPUX01000023.1"/>
</dbReference>
<keyword evidence="1" id="KW-1133">Transmembrane helix</keyword>
<protein>
    <submittedName>
        <fullName evidence="2">Uncharacterized protein</fullName>
    </submittedName>
</protein>
<organism evidence="2 3">
    <name type="scientific">Pasteurella canis</name>
    <dbReference type="NCBI Taxonomy" id="753"/>
    <lineage>
        <taxon>Bacteria</taxon>
        <taxon>Pseudomonadati</taxon>
        <taxon>Pseudomonadota</taxon>
        <taxon>Gammaproteobacteria</taxon>
        <taxon>Pasteurellales</taxon>
        <taxon>Pasteurellaceae</taxon>
        <taxon>Pasteurella</taxon>
    </lineage>
</organism>
<feature type="transmembrane region" description="Helical" evidence="1">
    <location>
        <begin position="29"/>
        <end position="54"/>
    </location>
</feature>
<accession>A0ABQ4VNQ0</accession>
<sequence>MAKYSKTRLKIHPKEGLEMETYATPFIKTMIGIAIFLIALGISLAFSSIFVSAIRWW</sequence>
<dbReference type="EMBL" id="BPUX01000023">
    <property type="protein sequence ID" value="GJH43267.1"/>
    <property type="molecule type" value="Genomic_DNA"/>
</dbReference>
<comment type="caution">
    <text evidence="2">The sequence shown here is derived from an EMBL/GenBank/DDBJ whole genome shotgun (WGS) entry which is preliminary data.</text>
</comment>
<keyword evidence="1" id="KW-0472">Membrane</keyword>
<name>A0ABQ4VNQ0_9PAST</name>
<evidence type="ECO:0000256" key="1">
    <source>
        <dbReference type="SAM" id="Phobius"/>
    </source>
</evidence>
<evidence type="ECO:0000313" key="2">
    <source>
        <dbReference type="EMBL" id="GJH43267.1"/>
    </source>
</evidence>
<proteinExistence type="predicted"/>